<dbReference type="PANTHER" id="PTHR46401">
    <property type="entry name" value="GLYCOSYLTRANSFERASE WBBK-RELATED"/>
    <property type="match status" value="1"/>
</dbReference>
<accession>A0A161LIP0</accession>
<name>A0A161LIP0_9BACT</name>
<gene>
    <name evidence="3" type="ORF">PJIAN_1899</name>
</gene>
<dbReference type="AlphaFoldDB" id="A0A161LIP0"/>
<evidence type="ECO:0000313" key="4">
    <source>
        <dbReference type="Proteomes" id="UP000076586"/>
    </source>
</evidence>
<dbReference type="Proteomes" id="UP000076586">
    <property type="component" value="Unassembled WGS sequence"/>
</dbReference>
<dbReference type="GO" id="GO:0016757">
    <property type="term" value="F:glycosyltransferase activity"/>
    <property type="evidence" value="ECO:0007669"/>
    <property type="project" value="InterPro"/>
</dbReference>
<evidence type="ECO:0000256" key="1">
    <source>
        <dbReference type="ARBA" id="ARBA00022679"/>
    </source>
</evidence>
<proteinExistence type="predicted"/>
<feature type="domain" description="Glycosyl transferase family 1" evidence="2">
    <location>
        <begin position="168"/>
        <end position="296"/>
    </location>
</feature>
<comment type="caution">
    <text evidence="3">The sequence shown here is derived from an EMBL/GenBank/DDBJ whole genome shotgun (WGS) entry which is preliminary data.</text>
</comment>
<dbReference type="STRING" id="681398.PJIAN_1899"/>
<dbReference type="PANTHER" id="PTHR46401:SF2">
    <property type="entry name" value="GLYCOSYLTRANSFERASE WBBK-RELATED"/>
    <property type="match status" value="1"/>
</dbReference>
<reference evidence="4" key="1">
    <citation type="submission" date="2016-04" db="EMBL/GenBank/DDBJ databases">
        <title>Draft genome sequence of Paludibacter jiangxiensis strain NM7.</title>
        <authorList>
            <person name="Qiu Y."/>
            <person name="Matsuura N."/>
            <person name="Ohashi A."/>
            <person name="Tourlousse M.D."/>
            <person name="Sekiguchi Y."/>
        </authorList>
    </citation>
    <scope>NUCLEOTIDE SEQUENCE [LARGE SCALE GENOMIC DNA]</scope>
    <source>
        <strain evidence="4">NM7</strain>
    </source>
</reference>
<dbReference type="SUPFAM" id="SSF53756">
    <property type="entry name" value="UDP-Glycosyltransferase/glycogen phosphorylase"/>
    <property type="match status" value="1"/>
</dbReference>
<dbReference type="RefSeq" id="WP_068702381.1">
    <property type="nucleotide sequence ID" value="NZ_BDCR01000001.1"/>
</dbReference>
<dbReference type="Pfam" id="PF00534">
    <property type="entry name" value="Glycos_transf_1"/>
    <property type="match status" value="1"/>
</dbReference>
<reference evidence="4" key="2">
    <citation type="journal article" date="2017" name="Genome Announc.">
        <title>Draft genome sequence of Paludibacter jiangxiensis NM7(T), a propionate-producing fermentative bacterium.</title>
        <authorList>
            <person name="Qiu Y.-L."/>
            <person name="Tourlousse D.M."/>
            <person name="Matsuura N."/>
            <person name="Ohashi A."/>
            <person name="Sekiguchi Y."/>
        </authorList>
    </citation>
    <scope>NUCLEOTIDE SEQUENCE [LARGE SCALE GENOMIC DNA]</scope>
    <source>
        <strain evidence="4">NM7</strain>
    </source>
</reference>
<protein>
    <submittedName>
        <fullName evidence="3">Glycosyltransferase</fullName>
    </submittedName>
</protein>
<dbReference type="InterPro" id="IPR001296">
    <property type="entry name" value="Glyco_trans_1"/>
</dbReference>
<keyword evidence="1 3" id="KW-0808">Transferase</keyword>
<keyword evidence="4" id="KW-1185">Reference proteome</keyword>
<organism evidence="3 4">
    <name type="scientific">Paludibacter jiangxiensis</name>
    <dbReference type="NCBI Taxonomy" id="681398"/>
    <lineage>
        <taxon>Bacteria</taxon>
        <taxon>Pseudomonadati</taxon>
        <taxon>Bacteroidota</taxon>
        <taxon>Bacteroidia</taxon>
        <taxon>Bacteroidales</taxon>
        <taxon>Paludibacteraceae</taxon>
        <taxon>Paludibacter</taxon>
    </lineage>
</organism>
<sequence>MNTSKILVITGSYPPDVCGVGDYIANLTNSMSHQFEIFYSANWSLISTIKKIKEINRYKLDRLNIQYPTQGYKWSFVPLILAIYYHVFTTKTIILTLHEFSQRTWRAKLYSLFLIAFSSNIVVTNQYEKEYILKILPAKISKIVIIKIHSNIKASSFLRMYSDRSIHLTYFGQIRPNKGIEQFLECVKDLKWMDMNITITGQIVPEYVEYFKKIEQLAHRYQINLYTNQPEKEVIEILNSTKIVYLPFPDGASERRGSLLAALANGTCVISTSGLFVTNELYHTCIIIEPHQAHSIISSALNSFNNDSFLRIQNKNKAFLQHEMPSNWEEIALAYTKIKS</sequence>
<dbReference type="EMBL" id="BDCR01000001">
    <property type="protein sequence ID" value="GAT62306.1"/>
    <property type="molecule type" value="Genomic_DNA"/>
</dbReference>
<dbReference type="Gene3D" id="3.40.50.2000">
    <property type="entry name" value="Glycogen Phosphorylase B"/>
    <property type="match status" value="2"/>
</dbReference>
<dbReference type="OrthoDB" id="9765330at2"/>
<evidence type="ECO:0000259" key="2">
    <source>
        <dbReference type="Pfam" id="PF00534"/>
    </source>
</evidence>
<evidence type="ECO:0000313" key="3">
    <source>
        <dbReference type="EMBL" id="GAT62306.1"/>
    </source>
</evidence>